<dbReference type="Proteomes" id="UP000250069">
    <property type="component" value="Chromosome"/>
</dbReference>
<name>A0A411A4T3_BACVE</name>
<gene>
    <name evidence="2" type="ORF">BACVE_000410</name>
    <name evidence="1" type="ORF">BVDSYZ_16050</name>
</gene>
<evidence type="ECO:0000313" key="4">
    <source>
        <dbReference type="Proteomes" id="UP000587477"/>
    </source>
</evidence>
<evidence type="ECO:0000313" key="1">
    <source>
        <dbReference type="EMBL" id="AWX73440.1"/>
    </source>
</evidence>
<dbReference type="AlphaFoldDB" id="A0A411A4T3"/>
<reference evidence="4" key="3">
    <citation type="submission" date="2020-10" db="EMBL/GenBank/DDBJ databases">
        <title>Complete genome sequence of Bacillus velezensis NST6.</title>
        <authorList>
            <person name="Choi J."/>
        </authorList>
    </citation>
    <scope>NUCLEOTIDE SEQUENCE [LARGE SCALE GENOMIC DNA]</scope>
    <source>
        <strain evidence="4">NST6</strain>
    </source>
</reference>
<dbReference type="Proteomes" id="UP000587477">
    <property type="component" value="Chromosome"/>
</dbReference>
<dbReference type="EMBL" id="CP063687">
    <property type="protein sequence ID" value="QOY25482.1"/>
    <property type="molecule type" value="Genomic_DNA"/>
</dbReference>
<dbReference type="RefSeq" id="WP_014470865.1">
    <property type="nucleotide sequence ID" value="NZ_CP031880.1"/>
</dbReference>
<sequence>MKNTYTTYEFKAYDRRNKLLKERFTCNYKDHLYSIIEWIIKKCPTVDVIECMVSEVSELAFCKSEYVDIFTVWKADD</sequence>
<organism evidence="2 4">
    <name type="scientific">Bacillus velezensis</name>
    <dbReference type="NCBI Taxonomy" id="492670"/>
    <lineage>
        <taxon>Bacteria</taxon>
        <taxon>Bacillati</taxon>
        <taxon>Bacillota</taxon>
        <taxon>Bacilli</taxon>
        <taxon>Bacillales</taxon>
        <taxon>Bacillaceae</taxon>
        <taxon>Bacillus</taxon>
        <taxon>Bacillus amyloliquefaciens group</taxon>
    </lineage>
</organism>
<reference evidence="2" key="2">
    <citation type="journal article" date="2020" name="Genomics">
        <title>Complete genome sequence of Bacillus velezensis NST6 and comparison with the species belonging to operational group B. amyloliquefaciens.</title>
        <authorList>
            <person name="Choi J."/>
            <person name="Nam J."/>
            <person name="Seo M.H."/>
        </authorList>
    </citation>
    <scope>NUCLEOTIDE SEQUENCE</scope>
    <source>
        <strain evidence="2">NST6</strain>
    </source>
</reference>
<protein>
    <submittedName>
        <fullName evidence="2">Uncharacterized protein</fullName>
    </submittedName>
</protein>
<reference evidence="1 3" key="1">
    <citation type="submission" date="2018-06" db="EMBL/GenBank/DDBJ databases">
        <title>Complete Genome Sequence of Bacillus velezensis DSYZ, a Plant Growth-Promoting Rhizobacterium with Antifungal Activity.</title>
        <authorList>
            <person name="Du B."/>
            <person name="Ding Y."/>
            <person name="Liu K."/>
            <person name="Yao L."/>
            <person name="Wang C."/>
            <person name="Li H."/>
            <person name="Liu H."/>
        </authorList>
    </citation>
    <scope>NUCLEOTIDE SEQUENCE [LARGE SCALE GENOMIC DNA]</scope>
    <source>
        <strain evidence="1 3">DSYZ</strain>
    </source>
</reference>
<proteinExistence type="predicted"/>
<dbReference type="EMBL" id="CP030150">
    <property type="protein sequence ID" value="AWX73440.1"/>
    <property type="molecule type" value="Genomic_DNA"/>
</dbReference>
<evidence type="ECO:0000313" key="2">
    <source>
        <dbReference type="EMBL" id="QOY25482.1"/>
    </source>
</evidence>
<evidence type="ECO:0000313" key="3">
    <source>
        <dbReference type="Proteomes" id="UP000250069"/>
    </source>
</evidence>
<accession>A0A411A4T3</accession>